<feature type="domain" description="HTH marR-type" evidence="2">
    <location>
        <begin position="38"/>
        <end position="177"/>
    </location>
</feature>
<dbReference type="PRINTS" id="PR00598">
    <property type="entry name" value="HTHMARR"/>
</dbReference>
<dbReference type="EMBL" id="JAAAML010000002">
    <property type="protein sequence ID" value="MCO6409170.1"/>
    <property type="molecule type" value="Genomic_DNA"/>
</dbReference>
<dbReference type="Gene3D" id="1.10.10.10">
    <property type="entry name" value="Winged helix-like DNA-binding domain superfamily/Winged helix DNA-binding domain"/>
    <property type="match status" value="1"/>
</dbReference>
<dbReference type="SMART" id="SM00347">
    <property type="entry name" value="HTH_MARR"/>
    <property type="match status" value="1"/>
</dbReference>
<comment type="caution">
    <text evidence="3">The sequence shown here is derived from an EMBL/GenBank/DDBJ whole genome shotgun (WGS) entry which is preliminary data.</text>
</comment>
<feature type="compositionally biased region" description="Basic and acidic residues" evidence="1">
    <location>
        <begin position="22"/>
        <end position="31"/>
    </location>
</feature>
<dbReference type="SUPFAM" id="SSF46785">
    <property type="entry name" value="Winged helix' DNA-binding domain"/>
    <property type="match status" value="1"/>
</dbReference>
<dbReference type="PANTHER" id="PTHR33164">
    <property type="entry name" value="TRANSCRIPTIONAL REGULATOR, MARR FAMILY"/>
    <property type="match status" value="1"/>
</dbReference>
<dbReference type="InterPro" id="IPR036388">
    <property type="entry name" value="WH-like_DNA-bd_sf"/>
</dbReference>
<dbReference type="CDD" id="cd00090">
    <property type="entry name" value="HTH_ARSR"/>
    <property type="match status" value="1"/>
</dbReference>
<organism evidence="3 4">
    <name type="scientific">Hoeflea alexandrii</name>
    <dbReference type="NCBI Taxonomy" id="288436"/>
    <lineage>
        <taxon>Bacteria</taxon>
        <taxon>Pseudomonadati</taxon>
        <taxon>Pseudomonadota</taxon>
        <taxon>Alphaproteobacteria</taxon>
        <taxon>Hyphomicrobiales</taxon>
        <taxon>Rhizobiaceae</taxon>
        <taxon>Hoeflea</taxon>
    </lineage>
</organism>
<feature type="region of interest" description="Disordered" evidence="1">
    <location>
        <begin position="1"/>
        <end position="31"/>
    </location>
</feature>
<accession>A0ABT1CSJ1</accession>
<dbReference type="InterPro" id="IPR000835">
    <property type="entry name" value="HTH_MarR-typ"/>
</dbReference>
<reference evidence="3 4" key="1">
    <citation type="submission" date="2020-01" db="EMBL/GenBank/DDBJ databases">
        <title>Genomes of bacteria type strains.</title>
        <authorList>
            <person name="Chen J."/>
            <person name="Zhu S."/>
            <person name="Yang J."/>
        </authorList>
    </citation>
    <scope>NUCLEOTIDE SEQUENCE [LARGE SCALE GENOMIC DNA]</scope>
    <source>
        <strain evidence="3 4">DSM 16655</strain>
    </source>
</reference>
<dbReference type="Proteomes" id="UP001320715">
    <property type="component" value="Unassembled WGS sequence"/>
</dbReference>
<evidence type="ECO:0000313" key="4">
    <source>
        <dbReference type="Proteomes" id="UP001320715"/>
    </source>
</evidence>
<evidence type="ECO:0000256" key="1">
    <source>
        <dbReference type="SAM" id="MobiDB-lite"/>
    </source>
</evidence>
<dbReference type="PROSITE" id="PS50995">
    <property type="entry name" value="HTH_MARR_2"/>
    <property type="match status" value="1"/>
</dbReference>
<dbReference type="Pfam" id="PF12802">
    <property type="entry name" value="MarR_2"/>
    <property type="match status" value="1"/>
</dbReference>
<sequence length="182" mass="20082">MPVRLASGPDRSPSVPAVGAKQGEKRHVTNSGKERNEAYAFFNEVNTIDLLCKTLISKILPDGVHPSHFAIILHLVRLGDEKTPQALAGAMEVSKATMSHSLKVLEKRGFIEIRPCDQDARSKLVYLTDSGRHFHSQAIAASARTFGSFLKDEHRQAMVGAMPTLVTIRRLLDENREPVSDD</sequence>
<dbReference type="InterPro" id="IPR039422">
    <property type="entry name" value="MarR/SlyA-like"/>
</dbReference>
<dbReference type="InterPro" id="IPR011991">
    <property type="entry name" value="ArsR-like_HTH"/>
</dbReference>
<keyword evidence="4" id="KW-1185">Reference proteome</keyword>
<proteinExistence type="predicted"/>
<dbReference type="InterPro" id="IPR036390">
    <property type="entry name" value="WH_DNA-bd_sf"/>
</dbReference>
<evidence type="ECO:0000313" key="3">
    <source>
        <dbReference type="EMBL" id="MCO6409170.1"/>
    </source>
</evidence>
<name>A0ABT1CSJ1_9HYPH</name>
<keyword evidence="3" id="KW-0238">DNA-binding</keyword>
<dbReference type="GO" id="GO:0003677">
    <property type="term" value="F:DNA binding"/>
    <property type="evidence" value="ECO:0007669"/>
    <property type="project" value="UniProtKB-KW"/>
</dbReference>
<gene>
    <name evidence="3" type="ORF">GTW23_13380</name>
</gene>
<evidence type="ECO:0000259" key="2">
    <source>
        <dbReference type="PROSITE" id="PS50995"/>
    </source>
</evidence>
<dbReference type="PANTHER" id="PTHR33164:SF43">
    <property type="entry name" value="HTH-TYPE TRANSCRIPTIONAL REPRESSOR YETL"/>
    <property type="match status" value="1"/>
</dbReference>
<protein>
    <submittedName>
        <fullName evidence="3">Winged helix DNA-binding protein</fullName>
    </submittedName>
</protein>